<dbReference type="PANTHER" id="PTHR36182:SF1">
    <property type="entry name" value="PROTEIN, PUTATIVE (AFU_ORTHOLOGUE AFUA_6G10930)-RELATED"/>
    <property type="match status" value="1"/>
</dbReference>
<evidence type="ECO:0000256" key="1">
    <source>
        <dbReference type="SAM" id="MobiDB-lite"/>
    </source>
</evidence>
<dbReference type="STRING" id="269621.A0A238F2I3"/>
<dbReference type="AlphaFoldDB" id="A0A238F2I3"/>
<feature type="region of interest" description="Disordered" evidence="1">
    <location>
        <begin position="241"/>
        <end position="336"/>
    </location>
</feature>
<feature type="signal peptide" evidence="2">
    <location>
        <begin position="1"/>
        <end position="26"/>
    </location>
</feature>
<keyword evidence="2" id="KW-0732">Signal</keyword>
<name>A0A238F2I3_9BASI</name>
<evidence type="ECO:0000256" key="2">
    <source>
        <dbReference type="SAM" id="SignalP"/>
    </source>
</evidence>
<reference evidence="4" key="1">
    <citation type="submission" date="2016-09" db="EMBL/GenBank/DDBJ databases">
        <authorList>
            <person name="Jeantristanb JTB J.-T."/>
            <person name="Ricardo R."/>
        </authorList>
    </citation>
    <scope>NUCLEOTIDE SEQUENCE [LARGE SCALE GENOMIC DNA]</scope>
</reference>
<dbReference type="OrthoDB" id="2342176at2759"/>
<protein>
    <submittedName>
        <fullName evidence="3">BQ2448_463 protein</fullName>
    </submittedName>
</protein>
<dbReference type="PANTHER" id="PTHR36182">
    <property type="entry name" value="PROTEIN, PUTATIVE (AFU_ORTHOLOGUE AFUA_6G10930)-RELATED"/>
    <property type="match status" value="1"/>
</dbReference>
<organism evidence="3 4">
    <name type="scientific">Microbotryum intermedium</name>
    <dbReference type="NCBI Taxonomy" id="269621"/>
    <lineage>
        <taxon>Eukaryota</taxon>
        <taxon>Fungi</taxon>
        <taxon>Dikarya</taxon>
        <taxon>Basidiomycota</taxon>
        <taxon>Pucciniomycotina</taxon>
        <taxon>Microbotryomycetes</taxon>
        <taxon>Microbotryales</taxon>
        <taxon>Microbotryaceae</taxon>
        <taxon>Microbotryum</taxon>
    </lineage>
</organism>
<dbReference type="Proteomes" id="UP000198372">
    <property type="component" value="Unassembled WGS sequence"/>
</dbReference>
<evidence type="ECO:0000313" key="4">
    <source>
        <dbReference type="Proteomes" id="UP000198372"/>
    </source>
</evidence>
<dbReference type="EMBL" id="FMSP01000003">
    <property type="protein sequence ID" value="SCV68342.1"/>
    <property type="molecule type" value="Genomic_DNA"/>
</dbReference>
<accession>A0A238F2I3</accession>
<gene>
    <name evidence="3" type="ORF">BQ2448_463</name>
</gene>
<keyword evidence="4" id="KW-1185">Reference proteome</keyword>
<dbReference type="Gene3D" id="2.70.50.70">
    <property type="match status" value="1"/>
</dbReference>
<feature type="chain" id="PRO_5013348428" evidence="2">
    <location>
        <begin position="27"/>
        <end position="382"/>
    </location>
</feature>
<evidence type="ECO:0000313" key="3">
    <source>
        <dbReference type="EMBL" id="SCV68342.1"/>
    </source>
</evidence>
<sequence length="382" mass="39987">MTRQFKPSMGLLVLVSFLHHLVPVFAHIEMVHPYPINSKYDPQTLEANKDYTMTAPLFANGANFPCKGYNTASAYSNLNSVDTLVSGTSYTVELAGTAVHGGGSCQFSVSYDQGKTFAVIASIIGGCPIGLKFTIPIPNLPSAKKATFAWTWFNLIGNREEYQNCAIVDIQGPPQQTSYTGPSPFRANTFADGSCITTEGQEVVFPNPGNSVQYLGSSTKASPATIFSNCAYDQDNTVVIAPSSGSSSSTTTSGGVSSATTRSTTTAVASPTTSRRTTVTLVTTSASPTTKSSTTTKTPTTKTTTTKKTTTAKTTTSTKRSSTKTLAPAATPSAPSSAQTTYLRCETSTTFSLCVQGGSTCYFMGNVAPGTICSGSQIIMAP</sequence>
<proteinExistence type="predicted"/>